<name>A0A8J3Y0G7_9ACTN</name>
<reference evidence="3" key="1">
    <citation type="submission" date="2021-01" db="EMBL/GenBank/DDBJ databases">
        <title>Whole genome shotgun sequence of Planotetraspora thailandica NBRC 104271.</title>
        <authorList>
            <person name="Komaki H."/>
            <person name="Tamura T."/>
        </authorList>
    </citation>
    <scope>NUCLEOTIDE SEQUENCE</scope>
    <source>
        <strain evidence="3">NBRC 104271</strain>
    </source>
</reference>
<proteinExistence type="predicted"/>
<feature type="domain" description="AB hydrolase-1" evidence="2">
    <location>
        <begin position="47"/>
        <end position="263"/>
    </location>
</feature>
<dbReference type="InterPro" id="IPR000073">
    <property type="entry name" value="AB_hydrolase_1"/>
</dbReference>
<dbReference type="Proteomes" id="UP000605992">
    <property type="component" value="Unassembled WGS sequence"/>
</dbReference>
<dbReference type="Gene3D" id="3.40.50.1820">
    <property type="entry name" value="alpha/beta hydrolase"/>
    <property type="match status" value="1"/>
</dbReference>
<feature type="chain" id="PRO_5035221895" evidence="1">
    <location>
        <begin position="38"/>
        <end position="275"/>
    </location>
</feature>
<comment type="caution">
    <text evidence="3">The sequence shown here is derived from an EMBL/GenBank/DDBJ whole genome shotgun (WGS) entry which is preliminary data.</text>
</comment>
<dbReference type="PANTHER" id="PTHR37017:SF11">
    <property type="entry name" value="ESTERASE_LIPASE_THIOESTERASE DOMAIN-CONTAINING PROTEIN"/>
    <property type="match status" value="1"/>
</dbReference>
<feature type="signal peptide" evidence="1">
    <location>
        <begin position="1"/>
        <end position="37"/>
    </location>
</feature>
<evidence type="ECO:0000256" key="1">
    <source>
        <dbReference type="SAM" id="SignalP"/>
    </source>
</evidence>
<sequence>MPHIKRTTPAMSRRLKTAFAAVLVALTGAVAAQPANATDARGAKPTIVLVHGAWADASGWNGVITRLRNDGYRVLAPGNPLRGLASDAAYLKGLLATLDGPIVLVGHSYGGSVVTNAAGDDPDVKALVYVSAIIPDQGESVFDLSTKYAGSKIGDNTITTVPLASGDADVYVRTENFADIFSADLPRSTSALLVATQRPITYGALTEPSGKPAWKTVPSWALIPRDDQVIPLQAQRFMTARAKSHTVEVAGSHVAMISRPGTVTQLIETAARAAN</sequence>
<dbReference type="GO" id="GO:0016787">
    <property type="term" value="F:hydrolase activity"/>
    <property type="evidence" value="ECO:0007669"/>
    <property type="project" value="UniProtKB-KW"/>
</dbReference>
<dbReference type="InterPro" id="IPR052897">
    <property type="entry name" value="Sec-Metab_Biosynth_Hydrolase"/>
</dbReference>
<gene>
    <name evidence="3" type="ORF">Pth03_69560</name>
</gene>
<keyword evidence="3" id="KW-0378">Hydrolase</keyword>
<evidence type="ECO:0000259" key="2">
    <source>
        <dbReference type="Pfam" id="PF12697"/>
    </source>
</evidence>
<keyword evidence="1" id="KW-0732">Signal</keyword>
<dbReference type="AlphaFoldDB" id="A0A8J3Y0G7"/>
<dbReference type="InterPro" id="IPR029058">
    <property type="entry name" value="AB_hydrolase_fold"/>
</dbReference>
<keyword evidence="4" id="KW-1185">Reference proteome</keyword>
<dbReference type="PANTHER" id="PTHR37017">
    <property type="entry name" value="AB HYDROLASE-1 DOMAIN-CONTAINING PROTEIN-RELATED"/>
    <property type="match status" value="1"/>
</dbReference>
<accession>A0A8J3Y0G7</accession>
<dbReference type="EMBL" id="BOOR01000066">
    <property type="protein sequence ID" value="GII58567.1"/>
    <property type="molecule type" value="Genomic_DNA"/>
</dbReference>
<evidence type="ECO:0000313" key="3">
    <source>
        <dbReference type="EMBL" id="GII58567.1"/>
    </source>
</evidence>
<organism evidence="3 4">
    <name type="scientific">Planotetraspora thailandica</name>
    <dbReference type="NCBI Taxonomy" id="487172"/>
    <lineage>
        <taxon>Bacteria</taxon>
        <taxon>Bacillati</taxon>
        <taxon>Actinomycetota</taxon>
        <taxon>Actinomycetes</taxon>
        <taxon>Streptosporangiales</taxon>
        <taxon>Streptosporangiaceae</taxon>
        <taxon>Planotetraspora</taxon>
    </lineage>
</organism>
<evidence type="ECO:0000313" key="4">
    <source>
        <dbReference type="Proteomes" id="UP000605992"/>
    </source>
</evidence>
<dbReference type="Pfam" id="PF12697">
    <property type="entry name" value="Abhydrolase_6"/>
    <property type="match status" value="1"/>
</dbReference>
<dbReference type="SUPFAM" id="SSF53474">
    <property type="entry name" value="alpha/beta-Hydrolases"/>
    <property type="match status" value="1"/>
</dbReference>
<protein>
    <submittedName>
        <fullName evidence="3">Alpha/beta hydrolase</fullName>
    </submittedName>
</protein>